<evidence type="ECO:0000313" key="3">
    <source>
        <dbReference type="Proteomes" id="UP000323876"/>
    </source>
</evidence>
<keyword evidence="3" id="KW-1185">Reference proteome</keyword>
<reference evidence="2 3" key="1">
    <citation type="submission" date="2019-09" db="EMBL/GenBank/DDBJ databases">
        <authorList>
            <person name="Wang X."/>
        </authorList>
    </citation>
    <scope>NUCLEOTIDE SEQUENCE [LARGE SCALE GENOMIC DNA]</scope>
    <source>
        <strain evidence="2 3">CICC 11023</strain>
    </source>
</reference>
<name>A0A5N0E5M5_9NOCA</name>
<dbReference type="EMBL" id="VXLC01000021">
    <property type="protein sequence ID" value="KAA8884283.1"/>
    <property type="molecule type" value="Genomic_DNA"/>
</dbReference>
<dbReference type="Pfam" id="PF13454">
    <property type="entry name" value="NAD_binding_9"/>
    <property type="match status" value="1"/>
</dbReference>
<dbReference type="PANTHER" id="PTHR40254">
    <property type="entry name" value="BLR0577 PROTEIN"/>
    <property type="match status" value="1"/>
</dbReference>
<dbReference type="PRINTS" id="PR00368">
    <property type="entry name" value="FADPNR"/>
</dbReference>
<comment type="caution">
    <text evidence="2">The sequence shown here is derived from an EMBL/GenBank/DDBJ whole genome shotgun (WGS) entry which is preliminary data.</text>
</comment>
<evidence type="ECO:0000259" key="1">
    <source>
        <dbReference type="Pfam" id="PF13454"/>
    </source>
</evidence>
<evidence type="ECO:0000313" key="2">
    <source>
        <dbReference type="EMBL" id="KAA8884283.1"/>
    </source>
</evidence>
<accession>A0A5N0E5M5</accession>
<dbReference type="Proteomes" id="UP000323876">
    <property type="component" value="Unassembled WGS sequence"/>
</dbReference>
<protein>
    <submittedName>
        <fullName evidence="2">Pyridine nucleotide-disulfide oxidoreductase</fullName>
    </submittedName>
</protein>
<dbReference type="PANTHER" id="PTHR40254:SF1">
    <property type="entry name" value="BLR0577 PROTEIN"/>
    <property type="match status" value="1"/>
</dbReference>
<dbReference type="AlphaFoldDB" id="A0A5N0E5M5"/>
<sequence length="610" mass="67056">MKSPQRSRRIVVVGAGLAGTATAIRLLRFATEPVDIVLLERQQEHRHAGVAYHAAGNPWSHVFNIQAGRMSAFREDVDDFLNWANKEADRSAWSVEWRGVEFFESDPAPRRLYADYLGQRLAEAAEEACAGVVLREANGEMVDLTPTADGVTAVIENLSWSGEEPDPGSTALDADHIILATGPELRHPRYAEAVFDHPSYIRLPYSGEGVERIRTLPPHAVVAIIGTMLSAYDFAALLLRQGHTGTIYMISPSSLTPRTYPADHRHGVLDIPAPDIDVERGSETLAGQLEAEWLRACLFVASQHPEVDPAVISERIAKSWEACLPEIIQNVSGEDLRTLLAKYGSRIAILRVSAMSYTTAIVDSAHRVSGQVQVITGRVTDLRPLAEDRVSLTISGSGSHRTLAADLVISNFGREFDYTEVPSRLWQRLLAEGLAVPHRKTKRGVEVDESGALLMADGRKSGAISAVGAPREGDEIVRNGRIGAFGFNLATIKNHSVSVAAVVLRNLESRYDSREPPPDIAPSLESEWAELVSLEIQRLAAPGRQRRTEYQARLDTKLRELSGQSDIRTSLSAINRAAVDRLTEVSVTPRELRSQLRLDRRSATPDRTPR</sequence>
<gene>
    <name evidence="2" type="ORF">F3087_34225</name>
</gene>
<dbReference type="InterPro" id="IPR052189">
    <property type="entry name" value="L-asp_N-monooxygenase_NS-form"/>
</dbReference>
<feature type="domain" description="FAD-dependent urate hydroxylase HpyO/Asp monooxygenase CreE-like FAD/NAD(P)-binding" evidence="1">
    <location>
        <begin position="11"/>
        <end position="182"/>
    </location>
</feature>
<dbReference type="SUPFAM" id="SSF51905">
    <property type="entry name" value="FAD/NAD(P)-binding domain"/>
    <property type="match status" value="1"/>
</dbReference>
<dbReference type="OrthoDB" id="101972at2"/>
<dbReference type="InterPro" id="IPR038732">
    <property type="entry name" value="HpyO/CreE_NAD-binding"/>
</dbReference>
<dbReference type="Gene3D" id="3.50.50.60">
    <property type="entry name" value="FAD/NAD(P)-binding domain"/>
    <property type="match status" value="1"/>
</dbReference>
<proteinExistence type="predicted"/>
<organism evidence="2 3">
    <name type="scientific">Nocardia colli</name>
    <dbReference type="NCBI Taxonomy" id="2545717"/>
    <lineage>
        <taxon>Bacteria</taxon>
        <taxon>Bacillati</taxon>
        <taxon>Actinomycetota</taxon>
        <taxon>Actinomycetes</taxon>
        <taxon>Mycobacteriales</taxon>
        <taxon>Nocardiaceae</taxon>
        <taxon>Nocardia</taxon>
    </lineage>
</organism>
<dbReference type="InterPro" id="IPR036188">
    <property type="entry name" value="FAD/NAD-bd_sf"/>
</dbReference>